<name>A0ABS0Q677_9BACT</name>
<evidence type="ECO:0000313" key="3">
    <source>
        <dbReference type="EMBL" id="MBH8558148.1"/>
    </source>
</evidence>
<reference evidence="3 4" key="1">
    <citation type="submission" date="2020-12" db="EMBL/GenBank/DDBJ databases">
        <title>Hymenobacter sp.</title>
        <authorList>
            <person name="Kim M.K."/>
        </authorList>
    </citation>
    <scope>NUCLEOTIDE SEQUENCE [LARGE SCALE GENOMIC DNA]</scope>
    <source>
        <strain evidence="3 4">BT442</strain>
    </source>
</reference>
<evidence type="ECO:0000256" key="1">
    <source>
        <dbReference type="SAM" id="MobiDB-lite"/>
    </source>
</evidence>
<protein>
    <submittedName>
        <fullName evidence="3">Universal stress protein</fullName>
    </submittedName>
</protein>
<evidence type="ECO:0000313" key="4">
    <source>
        <dbReference type="Proteomes" id="UP000625631"/>
    </source>
</evidence>
<comment type="caution">
    <text evidence="3">The sequence shown here is derived from an EMBL/GenBank/DDBJ whole genome shotgun (WGS) entry which is preliminary data.</text>
</comment>
<dbReference type="Pfam" id="PF00582">
    <property type="entry name" value="Usp"/>
    <property type="match status" value="2"/>
</dbReference>
<feature type="domain" description="UspA" evidence="2">
    <location>
        <begin position="242"/>
        <end position="292"/>
    </location>
</feature>
<dbReference type="Gene3D" id="3.40.50.12370">
    <property type="match status" value="1"/>
</dbReference>
<feature type="domain" description="UspA" evidence="2">
    <location>
        <begin position="29"/>
        <end position="135"/>
    </location>
</feature>
<evidence type="ECO:0000259" key="2">
    <source>
        <dbReference type="Pfam" id="PF00582"/>
    </source>
</evidence>
<keyword evidence="4" id="KW-1185">Reference proteome</keyword>
<dbReference type="Proteomes" id="UP000625631">
    <property type="component" value="Unassembled WGS sequence"/>
</dbReference>
<feature type="region of interest" description="Disordered" evidence="1">
    <location>
        <begin position="1"/>
        <end position="21"/>
    </location>
</feature>
<dbReference type="RefSeq" id="WP_198075211.1">
    <property type="nucleotide sequence ID" value="NZ_JAEDAE010000003.1"/>
</dbReference>
<feature type="region of interest" description="Disordered" evidence="1">
    <location>
        <begin position="293"/>
        <end position="313"/>
    </location>
</feature>
<proteinExistence type="predicted"/>
<dbReference type="SUPFAM" id="SSF52402">
    <property type="entry name" value="Adenine nucleotide alpha hydrolases-like"/>
    <property type="match status" value="2"/>
</dbReference>
<sequence>MLTPVTPPRRHQPSPTEAHAVKEPAPTLIVLTNFFPESRRALRFAAELAGPLAAPLVLLHLDAMAAQYPNEPVDTTPADCRELRHDLQQLADELPRPATIELASGRLSWVLADVAQRHAPALFVLGRPADEQADFELSEAIVAELRAAHLPLLLVPEVYAGPDRPQHLAVATDDEPFVLHTGARAAQLLLRQLMPGQVTVVTASPLQDDNVCAAALHHVRTSGLLPAPGPEPTVEGFYATQTEQGLLHAIATTQADWLVLLAHPRRYLDQLLHHSITKRMLHWSPVPVLVVPSQTSRRRAPKRPTQLDNGFLI</sequence>
<dbReference type="InterPro" id="IPR006016">
    <property type="entry name" value="UspA"/>
</dbReference>
<organism evidence="3 4">
    <name type="scientific">Hymenobacter negativus</name>
    <dbReference type="NCBI Taxonomy" id="2795026"/>
    <lineage>
        <taxon>Bacteria</taxon>
        <taxon>Pseudomonadati</taxon>
        <taxon>Bacteroidota</taxon>
        <taxon>Cytophagia</taxon>
        <taxon>Cytophagales</taxon>
        <taxon>Hymenobacteraceae</taxon>
        <taxon>Hymenobacter</taxon>
    </lineage>
</organism>
<accession>A0ABS0Q677</accession>
<gene>
    <name evidence="3" type="ORF">I7X13_08825</name>
</gene>
<dbReference type="EMBL" id="JAEDAE010000003">
    <property type="protein sequence ID" value="MBH8558148.1"/>
    <property type="molecule type" value="Genomic_DNA"/>
</dbReference>